<reference evidence="1 2" key="1">
    <citation type="journal article" date="2020" name="Mol. Biol. Evol.">
        <title>Distinct Expression and Methylation Patterns for Genes with Different Fates following a Single Whole-Genome Duplication in Flowering Plants.</title>
        <authorList>
            <person name="Shi T."/>
            <person name="Rahmani R.S."/>
            <person name="Gugger P.F."/>
            <person name="Wang M."/>
            <person name="Li H."/>
            <person name="Zhang Y."/>
            <person name="Li Z."/>
            <person name="Wang Q."/>
            <person name="Van de Peer Y."/>
            <person name="Marchal K."/>
            <person name="Chen J."/>
        </authorList>
    </citation>
    <scope>NUCLEOTIDE SEQUENCE [LARGE SCALE GENOMIC DNA]</scope>
    <source>
        <tissue evidence="1">Leaf</tissue>
    </source>
</reference>
<comment type="caution">
    <text evidence="1">The sequence shown here is derived from an EMBL/GenBank/DDBJ whole genome shotgun (WGS) entry which is preliminary data.</text>
</comment>
<accession>A0A822Y2R7</accession>
<sequence>MVEGKAVDVFWDLNAVKFNGETEPQSDYYVAVACKDKVVLLLNDLKKDAYRKIGCRPALIEPSLVSKKEHIFGKKKFISRVKFHEKGRLHEISIEFNNGSSSANTNSCVGGFDPEMEIK</sequence>
<dbReference type="Pfam" id="PF05910">
    <property type="entry name" value="DUF868"/>
    <property type="match status" value="1"/>
</dbReference>
<gene>
    <name evidence="1" type="ORF">HUJ06_029672</name>
</gene>
<dbReference type="Proteomes" id="UP000607653">
    <property type="component" value="Unassembled WGS sequence"/>
</dbReference>
<proteinExistence type="predicted"/>
<dbReference type="PANTHER" id="PTHR31972">
    <property type="entry name" value="EXPRESSED PROTEIN"/>
    <property type="match status" value="1"/>
</dbReference>
<protein>
    <submittedName>
        <fullName evidence="1">Uncharacterized protein</fullName>
    </submittedName>
</protein>
<dbReference type="EMBL" id="DUZY01000002">
    <property type="protein sequence ID" value="DAD28204.1"/>
    <property type="molecule type" value="Genomic_DNA"/>
</dbReference>
<dbReference type="PANTHER" id="PTHR31972:SF12">
    <property type="entry name" value="OS01G0909400 PROTEIN"/>
    <property type="match status" value="1"/>
</dbReference>
<dbReference type="AlphaFoldDB" id="A0A822Y2R7"/>
<organism evidence="1 2">
    <name type="scientific">Nelumbo nucifera</name>
    <name type="common">Sacred lotus</name>
    <dbReference type="NCBI Taxonomy" id="4432"/>
    <lineage>
        <taxon>Eukaryota</taxon>
        <taxon>Viridiplantae</taxon>
        <taxon>Streptophyta</taxon>
        <taxon>Embryophyta</taxon>
        <taxon>Tracheophyta</taxon>
        <taxon>Spermatophyta</taxon>
        <taxon>Magnoliopsida</taxon>
        <taxon>Proteales</taxon>
        <taxon>Nelumbonaceae</taxon>
        <taxon>Nelumbo</taxon>
    </lineage>
</organism>
<name>A0A822Y2R7_NELNU</name>
<evidence type="ECO:0000313" key="1">
    <source>
        <dbReference type="EMBL" id="DAD28204.1"/>
    </source>
</evidence>
<keyword evidence="2" id="KW-1185">Reference proteome</keyword>
<dbReference type="InterPro" id="IPR008586">
    <property type="entry name" value="DUF868_pln"/>
</dbReference>
<evidence type="ECO:0000313" key="2">
    <source>
        <dbReference type="Proteomes" id="UP000607653"/>
    </source>
</evidence>